<dbReference type="EMBL" id="CP000728">
    <property type="protein sequence ID" value="ABS41375.1"/>
    <property type="molecule type" value="Genomic_DNA"/>
</dbReference>
<accession>A7GFV5</accession>
<evidence type="ECO:0000313" key="1">
    <source>
        <dbReference type="EMBL" id="ABS41375.1"/>
    </source>
</evidence>
<evidence type="ECO:0008006" key="3">
    <source>
        <dbReference type="Google" id="ProtNLM"/>
    </source>
</evidence>
<protein>
    <recommendedName>
        <fullName evidence="3">Helix-turn-helix type 11 domain-containing protein</fullName>
    </recommendedName>
</protein>
<dbReference type="HOGENOM" id="CLU_097117_1_0_9"/>
<dbReference type="RefSeq" id="WP_012100332.1">
    <property type="nucleotide sequence ID" value="NC_009699.1"/>
</dbReference>
<organism evidence="1 2">
    <name type="scientific">Clostridium botulinum (strain Langeland / NCTC 10281 / Type F)</name>
    <dbReference type="NCBI Taxonomy" id="441772"/>
    <lineage>
        <taxon>Bacteria</taxon>
        <taxon>Bacillati</taxon>
        <taxon>Bacillota</taxon>
        <taxon>Clostridia</taxon>
        <taxon>Eubacteriales</taxon>
        <taxon>Clostridiaceae</taxon>
        <taxon>Clostridium</taxon>
    </lineage>
</organism>
<evidence type="ECO:0000313" key="2">
    <source>
        <dbReference type="Proteomes" id="UP000002410"/>
    </source>
</evidence>
<gene>
    <name evidence="1" type="ordered locus">CLI_2423</name>
</gene>
<dbReference type="KEGG" id="cbf:CLI_2423"/>
<reference evidence="2" key="1">
    <citation type="submission" date="2007-06" db="EMBL/GenBank/DDBJ databases">
        <authorList>
            <person name="Brinkac L.M."/>
            <person name="Daugherty S."/>
            <person name="Dodson R.J."/>
            <person name="Madupu R."/>
            <person name="Brown J.L."/>
            <person name="Bruce D."/>
            <person name="Detter C."/>
            <person name="Munk C."/>
            <person name="Smith L.A."/>
            <person name="Smith T.J."/>
            <person name="White O."/>
            <person name="Brettin T.S."/>
        </authorList>
    </citation>
    <scope>NUCLEOTIDE SEQUENCE [LARGE SCALE GENOMIC DNA]</scope>
    <source>
        <strain evidence="2">Langeland / NCTC 10281 / Type F</strain>
    </source>
</reference>
<dbReference type="AlphaFoldDB" id="A7GFV5"/>
<name>A7GFV5_CLOBL</name>
<proteinExistence type="predicted"/>
<dbReference type="Proteomes" id="UP000002410">
    <property type="component" value="Chromosome"/>
</dbReference>
<sequence length="183" mass="21691">MEQNNITYEEAVKIGIREGIKYIKEQEYHKTTKRYDRRLRNTRLLLKHYRTLNIHNKIANNAVRQVNEENAIDILDEIDSINDEEQYVQAICRTKIRTLIIIEHMNKAISYYQSICKNEGKNKERRYNIIKYIYMDSPGNSNTPTYEEVAEHFNINVKTVSRDIKSSIEDLSVLFFGIDGIRL</sequence>